<proteinExistence type="predicted"/>
<gene>
    <name evidence="1" type="ORF">TVY486_0905980</name>
</gene>
<evidence type="ECO:0000313" key="1">
    <source>
        <dbReference type="EMBL" id="CCC50777.1"/>
    </source>
</evidence>
<reference evidence="1" key="1">
    <citation type="journal article" date="2012" name="Proc. Natl. Acad. Sci. U.S.A.">
        <title>Antigenic diversity is generated by distinct evolutionary mechanisms in African trypanosome species.</title>
        <authorList>
            <person name="Jackson A.P."/>
            <person name="Berry A."/>
            <person name="Aslett M."/>
            <person name="Allison H.C."/>
            <person name="Burton P."/>
            <person name="Vavrova-Anderson J."/>
            <person name="Brown R."/>
            <person name="Browne H."/>
            <person name="Corton N."/>
            <person name="Hauser H."/>
            <person name="Gamble J."/>
            <person name="Gilderthorp R."/>
            <person name="Marcello L."/>
            <person name="McQuillan J."/>
            <person name="Otto T.D."/>
            <person name="Quail M.A."/>
            <person name="Sanders M.J."/>
            <person name="van Tonder A."/>
            <person name="Ginger M.L."/>
            <person name="Field M.C."/>
            <person name="Barry J.D."/>
            <person name="Hertz-Fowler C."/>
            <person name="Berriman M."/>
        </authorList>
    </citation>
    <scope>NUCLEOTIDE SEQUENCE</scope>
    <source>
        <strain evidence="1">Y486</strain>
    </source>
</reference>
<accession>G0U3C1</accession>
<name>G0U3C1_TRYVY</name>
<sequence length="121" mass="13419">MTDRKKQCGRAAEVTSGISTTSESAAGLSCSTVLTTTSLDNDNFASRNLETHVGLLLSLEVEMERAPAVVVVHNDRFCPLPSYSEATLPRRERPPPQPQAQRVLASIRSRLWPWRDMKHMG</sequence>
<dbReference type="EMBL" id="HE573025">
    <property type="protein sequence ID" value="CCC50777.1"/>
    <property type="molecule type" value="Genomic_DNA"/>
</dbReference>
<organism evidence="1">
    <name type="scientific">Trypanosoma vivax (strain Y486)</name>
    <dbReference type="NCBI Taxonomy" id="1055687"/>
    <lineage>
        <taxon>Eukaryota</taxon>
        <taxon>Discoba</taxon>
        <taxon>Euglenozoa</taxon>
        <taxon>Kinetoplastea</taxon>
        <taxon>Metakinetoplastina</taxon>
        <taxon>Trypanosomatida</taxon>
        <taxon>Trypanosomatidae</taxon>
        <taxon>Trypanosoma</taxon>
        <taxon>Duttonella</taxon>
    </lineage>
</organism>
<dbReference type="VEuPathDB" id="TriTrypDB:TvY486_0905980"/>
<protein>
    <submittedName>
        <fullName evidence="1">Uncharacterized protein</fullName>
    </submittedName>
</protein>
<dbReference type="AlphaFoldDB" id="G0U3C1"/>